<protein>
    <submittedName>
        <fullName evidence="8">Glycine/sarcosine N-methyltransferase</fullName>
    </submittedName>
</protein>
<dbReference type="Proteomes" id="UP000320876">
    <property type="component" value="Unassembled WGS sequence"/>
</dbReference>
<keyword evidence="2 8" id="KW-0489">Methyltransferase</keyword>
<evidence type="ECO:0000313" key="8">
    <source>
        <dbReference type="EMBL" id="TQJ05164.1"/>
    </source>
</evidence>
<feature type="domain" description="Methyltransferase" evidence="7">
    <location>
        <begin position="90"/>
        <end position="188"/>
    </location>
</feature>
<dbReference type="GO" id="GO:0052729">
    <property type="term" value="F:dimethylglycine N-methyltransferase activity"/>
    <property type="evidence" value="ECO:0007669"/>
    <property type="project" value="UniProtKB-ARBA"/>
</dbReference>
<dbReference type="EMBL" id="VFML01000001">
    <property type="protein sequence ID" value="TQJ05164.1"/>
    <property type="molecule type" value="Genomic_DNA"/>
</dbReference>
<comment type="caution">
    <text evidence="8">The sequence shown here is derived from an EMBL/GenBank/DDBJ whole genome shotgun (WGS) entry which is preliminary data.</text>
</comment>
<dbReference type="InterPro" id="IPR013216">
    <property type="entry name" value="Methyltransf_11"/>
</dbReference>
<dbReference type="InterPro" id="IPR041698">
    <property type="entry name" value="Methyltransf_25"/>
</dbReference>
<sequence length="573" mass="65281">MNETTPSGTDVVMAEKPGTGVNGVNGDVQAHPEQEFGADPLLVRDTDHYTDEYVKGFVDKWDDLIDWKKRYESEGRFFVDLLKSRGVKSVLDVATGTGFHSVRLIEEGFDTVSVDGSPEMLVKAFENGQNYGGHVLRVVHADWRWLNRDVHGEFDAVICLGNSFTHLFSERDRRKALAEFYAVLKHDGVLILDQRNYDAILDNGFSSKHTYYYCGDSVSAEPEYVDDGLARFRYSFPDKSQYHLNMYPLRKDYTRRLLREVGFQRVETYGDFQDTFAADEPDFLVHVAEKNYLRTTDDRLNYSTAVNVARDYYNSQDADNFYYNIWGGEDIHVGLYETPDEEIAPASRRTVQRMASKLQIGKDSHVLDVGAGYGGAARYLAKTYGCKVSCLNLSEVENTRNRQMNEQQGLSHLIDVVDGSFEDLPFEDNQFTVVWSQDAMLHSGDRVRVLQEIVRVLKPRGEIVFTDPMAADGCDKSALRPILDRLHLESMGSPAFYRRELNRLGVASIEFEDHTQQLSTHYGRVLQETERREAEIADNVSVEYITRMKLGLQHWVNGGQGGNLSWGIFYVRA</sequence>
<proteinExistence type="inferred from homology"/>
<accession>A0A542DQ98</accession>
<keyword evidence="4" id="KW-0949">S-adenosyl-L-methionine</keyword>
<dbReference type="FunFam" id="3.40.50.150:FF:000461">
    <property type="entry name" value="Sarcosine/dimethylglycine N-methyltransferase"/>
    <property type="match status" value="1"/>
</dbReference>
<dbReference type="GO" id="GO:0019286">
    <property type="term" value="P:glycine betaine biosynthetic process from glycine"/>
    <property type="evidence" value="ECO:0007669"/>
    <property type="project" value="UniProtKB-ARBA"/>
</dbReference>
<evidence type="ECO:0000256" key="1">
    <source>
        <dbReference type="ARBA" id="ARBA00008361"/>
    </source>
</evidence>
<dbReference type="GO" id="GO:0032259">
    <property type="term" value="P:methylation"/>
    <property type="evidence" value="ECO:0007669"/>
    <property type="project" value="UniProtKB-KW"/>
</dbReference>
<dbReference type="InterPro" id="IPR014369">
    <property type="entry name" value="Gly/Sar_N_MeTrfase"/>
</dbReference>
<evidence type="ECO:0000259" key="6">
    <source>
        <dbReference type="Pfam" id="PF08241"/>
    </source>
</evidence>
<keyword evidence="9" id="KW-1185">Reference proteome</keyword>
<evidence type="ECO:0000256" key="3">
    <source>
        <dbReference type="ARBA" id="ARBA00022679"/>
    </source>
</evidence>
<evidence type="ECO:0000259" key="7">
    <source>
        <dbReference type="Pfam" id="PF13649"/>
    </source>
</evidence>
<dbReference type="PROSITE" id="PS51600">
    <property type="entry name" value="SAM_GNMT"/>
    <property type="match status" value="1"/>
</dbReference>
<dbReference type="Gene3D" id="3.40.50.150">
    <property type="entry name" value="Vaccinia Virus protein VP39"/>
    <property type="match status" value="2"/>
</dbReference>
<comment type="pathway">
    <text evidence="5">Amine and polyamine biosynthesis; betaine biosynthesis via glycine pathway; betaine from glycine: step 3/3.</text>
</comment>
<evidence type="ECO:0000256" key="2">
    <source>
        <dbReference type="ARBA" id="ARBA00022603"/>
    </source>
</evidence>
<comment type="similarity">
    <text evidence="1">Belongs to the methyltransferase superfamily.</text>
</comment>
<evidence type="ECO:0000256" key="5">
    <source>
        <dbReference type="ARBA" id="ARBA00060542"/>
    </source>
</evidence>
<dbReference type="InterPro" id="IPR050447">
    <property type="entry name" value="Erg6_SMT_methyltransf"/>
</dbReference>
<dbReference type="PANTHER" id="PTHR44068:SF11">
    <property type="entry name" value="GERANYL DIPHOSPHATE 2-C-METHYLTRANSFERASE"/>
    <property type="match status" value="1"/>
</dbReference>
<dbReference type="AlphaFoldDB" id="A0A542DQ98"/>
<dbReference type="Pfam" id="PF13649">
    <property type="entry name" value="Methyltransf_25"/>
    <property type="match status" value="1"/>
</dbReference>
<gene>
    <name evidence="8" type="ORF">FB471_4989</name>
</gene>
<dbReference type="Gene3D" id="3.30.46.10">
    <property type="entry name" value="Glycine N-methyltransferase, chain A, domain 1"/>
    <property type="match status" value="1"/>
</dbReference>
<dbReference type="CDD" id="cd02440">
    <property type="entry name" value="AdoMet_MTases"/>
    <property type="match status" value="2"/>
</dbReference>
<evidence type="ECO:0000313" key="9">
    <source>
        <dbReference type="Proteomes" id="UP000320876"/>
    </source>
</evidence>
<dbReference type="InterPro" id="IPR029063">
    <property type="entry name" value="SAM-dependent_MTases_sf"/>
</dbReference>
<reference evidence="8 9" key="1">
    <citation type="submission" date="2019-06" db="EMBL/GenBank/DDBJ databases">
        <title>Sequencing the genomes of 1000 actinobacteria strains.</title>
        <authorList>
            <person name="Klenk H.-P."/>
        </authorList>
    </citation>
    <scope>NUCLEOTIDE SEQUENCE [LARGE SCALE GENOMIC DNA]</scope>
    <source>
        <strain evidence="8 9">DSM 45679</strain>
    </source>
</reference>
<name>A0A542DQ98_AMYCI</name>
<dbReference type="PANTHER" id="PTHR44068">
    <property type="entry name" value="ZGC:194242"/>
    <property type="match status" value="1"/>
</dbReference>
<dbReference type="GO" id="GO:0017174">
    <property type="term" value="F:glycine N-methyltransferase activity"/>
    <property type="evidence" value="ECO:0007669"/>
    <property type="project" value="InterPro"/>
</dbReference>
<dbReference type="SUPFAM" id="SSF53335">
    <property type="entry name" value="S-adenosyl-L-methionine-dependent methyltransferases"/>
    <property type="match status" value="2"/>
</dbReference>
<keyword evidence="3 8" id="KW-0808">Transferase</keyword>
<evidence type="ECO:0000256" key="4">
    <source>
        <dbReference type="ARBA" id="ARBA00022691"/>
    </source>
</evidence>
<dbReference type="Pfam" id="PF08241">
    <property type="entry name" value="Methyltransf_11"/>
    <property type="match status" value="1"/>
</dbReference>
<organism evidence="8 9">
    <name type="scientific">Amycolatopsis cihanbeyliensis</name>
    <dbReference type="NCBI Taxonomy" id="1128664"/>
    <lineage>
        <taxon>Bacteria</taxon>
        <taxon>Bacillati</taxon>
        <taxon>Actinomycetota</taxon>
        <taxon>Actinomycetes</taxon>
        <taxon>Pseudonocardiales</taxon>
        <taxon>Pseudonocardiaceae</taxon>
        <taxon>Amycolatopsis</taxon>
    </lineage>
</organism>
<feature type="domain" description="Methyltransferase type 11" evidence="6">
    <location>
        <begin position="367"/>
        <end position="465"/>
    </location>
</feature>